<comment type="subcellular location">
    <subcellularLocation>
        <location evidence="1">Mitochondrion membrane</location>
        <topology evidence="1">Multi-pass membrane protein</topology>
    </subcellularLocation>
</comment>
<evidence type="ECO:0000256" key="3">
    <source>
        <dbReference type="ARBA" id="ARBA00022448"/>
    </source>
</evidence>
<evidence type="ECO:0000256" key="1">
    <source>
        <dbReference type="ARBA" id="ARBA00004225"/>
    </source>
</evidence>
<feature type="repeat" description="Solcar" evidence="8">
    <location>
        <begin position="1"/>
        <end position="62"/>
    </location>
</feature>
<dbReference type="PROSITE" id="PS50920">
    <property type="entry name" value="SOLCAR"/>
    <property type="match status" value="2"/>
</dbReference>
<feature type="non-terminal residue" evidence="11">
    <location>
        <position position="275"/>
    </location>
</feature>
<protein>
    <recommendedName>
        <fullName evidence="13">Mitochondrial carrier domain-containing protein</fullName>
    </recommendedName>
</protein>
<reference evidence="11" key="1">
    <citation type="submission" date="2022-07" db="EMBL/GenBank/DDBJ databases">
        <title>Phylogenomic reconstructions and comparative analyses of Kickxellomycotina fungi.</title>
        <authorList>
            <person name="Reynolds N.K."/>
            <person name="Stajich J.E."/>
            <person name="Barry K."/>
            <person name="Grigoriev I.V."/>
            <person name="Crous P."/>
            <person name="Smith M.E."/>
        </authorList>
    </citation>
    <scope>NUCLEOTIDE SEQUENCE</scope>
    <source>
        <strain evidence="11">RSA 567</strain>
    </source>
</reference>
<evidence type="ECO:0000313" key="11">
    <source>
        <dbReference type="EMBL" id="KAJ1972014.1"/>
    </source>
</evidence>
<keyword evidence="5 10" id="KW-1133">Transmembrane helix</keyword>
<dbReference type="Gene3D" id="1.50.40.10">
    <property type="entry name" value="Mitochondrial carrier domain"/>
    <property type="match status" value="1"/>
</dbReference>
<dbReference type="PANTHER" id="PTHR45758:SF3">
    <property type="entry name" value="MITOCHONDRIAL SUBSTRATE CARRIER FAMILY PROTEIN E"/>
    <property type="match status" value="1"/>
</dbReference>
<keyword evidence="3 9" id="KW-0813">Transport</keyword>
<evidence type="ECO:0000256" key="4">
    <source>
        <dbReference type="ARBA" id="ARBA00022692"/>
    </source>
</evidence>
<feature type="repeat" description="Solcar" evidence="8">
    <location>
        <begin position="94"/>
        <end position="184"/>
    </location>
</feature>
<feature type="transmembrane region" description="Helical" evidence="10">
    <location>
        <begin position="159"/>
        <end position="178"/>
    </location>
</feature>
<dbReference type="InterPro" id="IPR023395">
    <property type="entry name" value="MCP_dom_sf"/>
</dbReference>
<dbReference type="Pfam" id="PF00153">
    <property type="entry name" value="Mito_carr"/>
    <property type="match status" value="3"/>
</dbReference>
<accession>A0A9W8EA59</accession>
<keyword evidence="12" id="KW-1185">Reference proteome</keyword>
<feature type="non-terminal residue" evidence="11">
    <location>
        <position position="1"/>
    </location>
</feature>
<evidence type="ECO:0000256" key="7">
    <source>
        <dbReference type="ARBA" id="ARBA00023136"/>
    </source>
</evidence>
<dbReference type="OrthoDB" id="250329at2759"/>
<sequence>DTIKTRVQIEHGTHRVDWIRAVGRIWQIEPWRAFYRGLPVALTFSVPALTTYLTTYEKIKELLNQWAQGSANRVKLDASAQPTGAAVGSWLQADRIGNFAVAAIGAEMVSGLIWTPMEVLKTQLQAQSSAPSGSLTSSATWQLARHIGHTDGLAGFLRGYWLSLAVFVPHTVVYFITYEKLKVAWAKYSSLAPQSNSLVAPALPFYAYLCSATWACILSTGISNVFDVVKTRWQAHQQLETKQRVSTLVRYMWRHEGGPRAFTRGAAARVISMTP</sequence>
<feature type="transmembrane region" description="Helical" evidence="10">
    <location>
        <begin position="205"/>
        <end position="226"/>
    </location>
</feature>
<evidence type="ECO:0000256" key="8">
    <source>
        <dbReference type="PROSITE-ProRule" id="PRU00282"/>
    </source>
</evidence>
<keyword evidence="6" id="KW-0496">Mitochondrion</keyword>
<evidence type="ECO:0000256" key="2">
    <source>
        <dbReference type="ARBA" id="ARBA00006375"/>
    </source>
</evidence>
<evidence type="ECO:0008006" key="13">
    <source>
        <dbReference type="Google" id="ProtNLM"/>
    </source>
</evidence>
<dbReference type="InterPro" id="IPR018108">
    <property type="entry name" value="MCP_transmembrane"/>
</dbReference>
<evidence type="ECO:0000256" key="5">
    <source>
        <dbReference type="ARBA" id="ARBA00022989"/>
    </source>
</evidence>
<evidence type="ECO:0000256" key="6">
    <source>
        <dbReference type="ARBA" id="ARBA00023128"/>
    </source>
</evidence>
<evidence type="ECO:0000256" key="10">
    <source>
        <dbReference type="SAM" id="Phobius"/>
    </source>
</evidence>
<comment type="caution">
    <text evidence="11">The sequence shown here is derived from an EMBL/GenBank/DDBJ whole genome shotgun (WGS) entry which is preliminary data.</text>
</comment>
<name>A0A9W8EA59_9FUNG</name>
<keyword evidence="4 8" id="KW-0812">Transmembrane</keyword>
<dbReference type="AlphaFoldDB" id="A0A9W8EA59"/>
<organism evidence="11 12">
    <name type="scientific">Dimargaris verticillata</name>
    <dbReference type="NCBI Taxonomy" id="2761393"/>
    <lineage>
        <taxon>Eukaryota</taxon>
        <taxon>Fungi</taxon>
        <taxon>Fungi incertae sedis</taxon>
        <taxon>Zoopagomycota</taxon>
        <taxon>Kickxellomycotina</taxon>
        <taxon>Dimargaritomycetes</taxon>
        <taxon>Dimargaritales</taxon>
        <taxon>Dimargaritaceae</taxon>
        <taxon>Dimargaris</taxon>
    </lineage>
</organism>
<dbReference type="GO" id="GO:0005381">
    <property type="term" value="F:iron ion transmembrane transporter activity"/>
    <property type="evidence" value="ECO:0007669"/>
    <property type="project" value="UniProtKB-ARBA"/>
</dbReference>
<dbReference type="GO" id="GO:0031966">
    <property type="term" value="C:mitochondrial membrane"/>
    <property type="evidence" value="ECO:0007669"/>
    <property type="project" value="UniProtKB-SubCell"/>
</dbReference>
<comment type="similarity">
    <text evidence="2 9">Belongs to the mitochondrial carrier (TC 2.A.29) family.</text>
</comment>
<dbReference type="EMBL" id="JANBQB010001177">
    <property type="protein sequence ID" value="KAJ1972014.1"/>
    <property type="molecule type" value="Genomic_DNA"/>
</dbReference>
<evidence type="ECO:0000313" key="12">
    <source>
        <dbReference type="Proteomes" id="UP001151582"/>
    </source>
</evidence>
<proteinExistence type="inferred from homology"/>
<keyword evidence="7 8" id="KW-0472">Membrane</keyword>
<gene>
    <name evidence="11" type="ORF">H4R34_005550</name>
</gene>
<dbReference type="PANTHER" id="PTHR45758">
    <property type="entry name" value="MITOFERRIN-1-RELATED"/>
    <property type="match status" value="1"/>
</dbReference>
<dbReference type="SUPFAM" id="SSF103506">
    <property type="entry name" value="Mitochondrial carrier"/>
    <property type="match status" value="1"/>
</dbReference>
<evidence type="ECO:0000256" key="9">
    <source>
        <dbReference type="RuleBase" id="RU000488"/>
    </source>
</evidence>
<dbReference type="Proteomes" id="UP001151582">
    <property type="component" value="Unassembled WGS sequence"/>
</dbReference>